<gene>
    <name evidence="1" type="ORF">BDQ12DRAFT_666689</name>
</gene>
<proteinExistence type="predicted"/>
<accession>A0A5C3M9E9</accession>
<evidence type="ECO:0000313" key="2">
    <source>
        <dbReference type="Proteomes" id="UP000308652"/>
    </source>
</evidence>
<dbReference type="AlphaFoldDB" id="A0A5C3M9E9"/>
<evidence type="ECO:0000313" key="1">
    <source>
        <dbReference type="EMBL" id="TFK37771.1"/>
    </source>
</evidence>
<reference evidence="1 2" key="1">
    <citation type="journal article" date="2019" name="Nat. Ecol. Evol.">
        <title>Megaphylogeny resolves global patterns of mushroom evolution.</title>
        <authorList>
            <person name="Varga T."/>
            <person name="Krizsan K."/>
            <person name="Foldi C."/>
            <person name="Dima B."/>
            <person name="Sanchez-Garcia M."/>
            <person name="Sanchez-Ramirez S."/>
            <person name="Szollosi G.J."/>
            <person name="Szarkandi J.G."/>
            <person name="Papp V."/>
            <person name="Albert L."/>
            <person name="Andreopoulos W."/>
            <person name="Angelini C."/>
            <person name="Antonin V."/>
            <person name="Barry K.W."/>
            <person name="Bougher N.L."/>
            <person name="Buchanan P."/>
            <person name="Buyck B."/>
            <person name="Bense V."/>
            <person name="Catcheside P."/>
            <person name="Chovatia M."/>
            <person name="Cooper J."/>
            <person name="Damon W."/>
            <person name="Desjardin D."/>
            <person name="Finy P."/>
            <person name="Geml J."/>
            <person name="Haridas S."/>
            <person name="Hughes K."/>
            <person name="Justo A."/>
            <person name="Karasinski D."/>
            <person name="Kautmanova I."/>
            <person name="Kiss B."/>
            <person name="Kocsube S."/>
            <person name="Kotiranta H."/>
            <person name="LaButti K.M."/>
            <person name="Lechner B.E."/>
            <person name="Liimatainen K."/>
            <person name="Lipzen A."/>
            <person name="Lukacs Z."/>
            <person name="Mihaltcheva S."/>
            <person name="Morgado L.N."/>
            <person name="Niskanen T."/>
            <person name="Noordeloos M.E."/>
            <person name="Ohm R.A."/>
            <person name="Ortiz-Santana B."/>
            <person name="Ovrebo C."/>
            <person name="Racz N."/>
            <person name="Riley R."/>
            <person name="Savchenko A."/>
            <person name="Shiryaev A."/>
            <person name="Soop K."/>
            <person name="Spirin V."/>
            <person name="Szebenyi C."/>
            <person name="Tomsovsky M."/>
            <person name="Tulloss R.E."/>
            <person name="Uehling J."/>
            <person name="Grigoriev I.V."/>
            <person name="Vagvolgyi C."/>
            <person name="Papp T."/>
            <person name="Martin F.M."/>
            <person name="Miettinen O."/>
            <person name="Hibbett D.S."/>
            <person name="Nagy L.G."/>
        </authorList>
    </citation>
    <scope>NUCLEOTIDE SEQUENCE [LARGE SCALE GENOMIC DNA]</scope>
    <source>
        <strain evidence="1 2">CBS 166.37</strain>
    </source>
</reference>
<sequence length="157" mass="18175">MAYEMPIHILPYFPPQSPTSMSVQISSISAKVPINRKTKYHFVEATLNGERIAIQEFHKGNELAQYPFRPPYSLRSGATLKIQIKRKHRFRKDEILIETDFTTEIARKHLEEENTSELTDRVLKSHTNFEIRLSFGMRSCKVFWIAWGQAASSSICS</sequence>
<protein>
    <submittedName>
        <fullName evidence="1">Uncharacterized protein</fullName>
    </submittedName>
</protein>
<name>A0A5C3M9E9_9AGAR</name>
<keyword evidence="2" id="KW-1185">Reference proteome</keyword>
<dbReference type="Proteomes" id="UP000308652">
    <property type="component" value="Unassembled WGS sequence"/>
</dbReference>
<dbReference type="EMBL" id="ML213606">
    <property type="protein sequence ID" value="TFK37771.1"/>
    <property type="molecule type" value="Genomic_DNA"/>
</dbReference>
<organism evidence="1 2">
    <name type="scientific">Crucibulum laeve</name>
    <dbReference type="NCBI Taxonomy" id="68775"/>
    <lineage>
        <taxon>Eukaryota</taxon>
        <taxon>Fungi</taxon>
        <taxon>Dikarya</taxon>
        <taxon>Basidiomycota</taxon>
        <taxon>Agaricomycotina</taxon>
        <taxon>Agaricomycetes</taxon>
        <taxon>Agaricomycetidae</taxon>
        <taxon>Agaricales</taxon>
        <taxon>Agaricineae</taxon>
        <taxon>Nidulariaceae</taxon>
        <taxon>Crucibulum</taxon>
    </lineage>
</organism>